<gene>
    <name evidence="6" type="ORF">EHUX00137_LOCUS25894</name>
</gene>
<dbReference type="GO" id="GO:0160147">
    <property type="term" value="F:tRNA pseudouridine(38-40) synthase activity"/>
    <property type="evidence" value="ECO:0007669"/>
    <property type="project" value="UniProtKB-EC"/>
</dbReference>
<evidence type="ECO:0000256" key="2">
    <source>
        <dbReference type="ARBA" id="ARBA00022694"/>
    </source>
</evidence>
<evidence type="ECO:0000256" key="4">
    <source>
        <dbReference type="RuleBase" id="RU003792"/>
    </source>
</evidence>
<dbReference type="SUPFAM" id="SSF55120">
    <property type="entry name" value="Pseudouridine synthase"/>
    <property type="match status" value="1"/>
</dbReference>
<feature type="domain" description="Pseudouridine synthase I TruA alpha/beta" evidence="5">
    <location>
        <begin position="22"/>
        <end position="114"/>
    </location>
</feature>
<dbReference type="PANTHER" id="PTHR11142:SF0">
    <property type="entry name" value="TRNA PSEUDOURIDINE SYNTHASE-LIKE 1"/>
    <property type="match status" value="1"/>
</dbReference>
<dbReference type="Gene3D" id="3.30.70.580">
    <property type="entry name" value="Pseudouridine synthase I, catalytic domain, N-terminal subdomain"/>
    <property type="match status" value="1"/>
</dbReference>
<name>A0A7S3ST89_EMIHU</name>
<evidence type="ECO:0000313" key="6">
    <source>
        <dbReference type="EMBL" id="CAE0563288.1"/>
    </source>
</evidence>
<keyword evidence="3 4" id="KW-0413">Isomerase</keyword>
<dbReference type="InterPro" id="IPR020095">
    <property type="entry name" value="PsdUridine_synth_TruA_C"/>
</dbReference>
<reference evidence="6" key="1">
    <citation type="submission" date="2021-01" db="EMBL/GenBank/DDBJ databases">
        <authorList>
            <person name="Corre E."/>
            <person name="Pelletier E."/>
            <person name="Niang G."/>
            <person name="Scheremetjew M."/>
            <person name="Finn R."/>
            <person name="Kale V."/>
            <person name="Holt S."/>
            <person name="Cochrane G."/>
            <person name="Meng A."/>
            <person name="Brown T."/>
            <person name="Cohen L."/>
        </authorList>
    </citation>
    <scope>NUCLEOTIDE SEQUENCE</scope>
    <source>
        <strain evidence="6">379</strain>
    </source>
</reference>
<dbReference type="InterPro" id="IPR020094">
    <property type="entry name" value="TruA/RsuA/RluB/E/F_N"/>
</dbReference>
<dbReference type="PANTHER" id="PTHR11142">
    <property type="entry name" value="PSEUDOURIDYLATE SYNTHASE"/>
    <property type="match status" value="1"/>
</dbReference>
<dbReference type="EC" id="5.4.99.12" evidence="4"/>
<dbReference type="GO" id="GO:0031119">
    <property type="term" value="P:tRNA pseudouridine synthesis"/>
    <property type="evidence" value="ECO:0007669"/>
    <property type="project" value="TreeGrafter"/>
</dbReference>
<protein>
    <recommendedName>
        <fullName evidence="4">tRNA pseudouridine synthase</fullName>
        <ecNumber evidence="4">5.4.99.12</ecNumber>
    </recommendedName>
</protein>
<dbReference type="InterPro" id="IPR020103">
    <property type="entry name" value="PsdUridine_synth_cat_dom_sf"/>
</dbReference>
<feature type="domain" description="Pseudouridine synthase I TruA alpha/beta" evidence="5">
    <location>
        <begin position="169"/>
        <end position="260"/>
    </location>
</feature>
<comment type="catalytic activity">
    <reaction evidence="4">
        <text>uridine(38/39/40) in tRNA = pseudouridine(38/39/40) in tRNA</text>
        <dbReference type="Rhea" id="RHEA:22376"/>
        <dbReference type="Rhea" id="RHEA-COMP:10085"/>
        <dbReference type="Rhea" id="RHEA-COMP:10087"/>
        <dbReference type="ChEBI" id="CHEBI:65314"/>
        <dbReference type="ChEBI" id="CHEBI:65315"/>
        <dbReference type="EC" id="5.4.99.12"/>
    </reaction>
</comment>
<sequence>MLLTAVGAAIAAAATARYRARVSYDGGAYAGMQYQPTRPTVQGTLQRALARRCQMPAVRVVAAGRTDAGVHARGQAVHFDLDSGTYDPADLERSLGALLPPDLAVSHVERAGEVDGAGRSWHAIFWATGKRYSYRLYAGPPGGRDPTTRLYRHHAHSSPLDLDAMRTTAAALVGERDFRAFANKPRGSAPPYEASALGTVRTVAEAAVVDEGGGCVRLDFVLKGALYKMVRNFAGALVDVGAGRRSGDDVAALLATPQQSLRSSGSGARLAGGVGAGWPKPAPAHGLTLESVYYGAPAWGGAHAHPLLSEPIGFGAVSTRDPLS</sequence>
<dbReference type="CDD" id="cd02570">
    <property type="entry name" value="PseudoU_synth_EcTruA"/>
    <property type="match status" value="1"/>
</dbReference>
<evidence type="ECO:0000256" key="3">
    <source>
        <dbReference type="ARBA" id="ARBA00023235"/>
    </source>
</evidence>
<organism evidence="6">
    <name type="scientific">Emiliania huxleyi</name>
    <name type="common">Coccolithophore</name>
    <name type="synonym">Pontosphaera huxleyi</name>
    <dbReference type="NCBI Taxonomy" id="2903"/>
    <lineage>
        <taxon>Eukaryota</taxon>
        <taxon>Haptista</taxon>
        <taxon>Haptophyta</taxon>
        <taxon>Prymnesiophyceae</taxon>
        <taxon>Isochrysidales</taxon>
        <taxon>Noelaerhabdaceae</taxon>
        <taxon>Emiliania</taxon>
    </lineage>
</organism>
<evidence type="ECO:0000259" key="5">
    <source>
        <dbReference type="Pfam" id="PF01416"/>
    </source>
</evidence>
<keyword evidence="2 4" id="KW-0819">tRNA processing</keyword>
<dbReference type="InterPro" id="IPR001406">
    <property type="entry name" value="PsdUridine_synth_TruA"/>
</dbReference>
<dbReference type="AlphaFoldDB" id="A0A7S3ST89"/>
<dbReference type="EMBL" id="HBIR01033272">
    <property type="protein sequence ID" value="CAE0563288.1"/>
    <property type="molecule type" value="Transcribed_RNA"/>
</dbReference>
<dbReference type="GO" id="GO:0003723">
    <property type="term" value="F:RNA binding"/>
    <property type="evidence" value="ECO:0007669"/>
    <property type="project" value="InterPro"/>
</dbReference>
<comment type="similarity">
    <text evidence="1 4">Belongs to the tRNA pseudouridine synthase TruA family.</text>
</comment>
<proteinExistence type="inferred from homology"/>
<dbReference type="InterPro" id="IPR020097">
    <property type="entry name" value="PsdUridine_synth_TruA_a/b_dom"/>
</dbReference>
<dbReference type="HAMAP" id="MF_00171">
    <property type="entry name" value="TruA"/>
    <property type="match status" value="1"/>
</dbReference>
<dbReference type="Pfam" id="PF01416">
    <property type="entry name" value="PseudoU_synth_1"/>
    <property type="match status" value="2"/>
</dbReference>
<dbReference type="Gene3D" id="3.30.70.660">
    <property type="entry name" value="Pseudouridine synthase I, catalytic domain, C-terminal subdomain"/>
    <property type="match status" value="1"/>
</dbReference>
<accession>A0A7S3ST89</accession>
<evidence type="ECO:0000256" key="1">
    <source>
        <dbReference type="ARBA" id="ARBA00009375"/>
    </source>
</evidence>